<gene>
    <name evidence="6" type="ORF">BO71DRAFT_398770</name>
</gene>
<name>A0A319DB92_9EURO</name>
<dbReference type="PANTHER" id="PTHR12599:SF0">
    <property type="entry name" value="PTERIN-4-ALPHA-CARBINOLAMINE DEHYDRATASE"/>
    <property type="match status" value="1"/>
</dbReference>
<dbReference type="CDD" id="cd00488">
    <property type="entry name" value="PCD_DCoH"/>
    <property type="match status" value="1"/>
</dbReference>
<dbReference type="GO" id="GO:0008124">
    <property type="term" value="F:4-alpha-hydroxytetrahydrobiopterin dehydratase activity"/>
    <property type="evidence" value="ECO:0007669"/>
    <property type="project" value="UniProtKB-EC"/>
</dbReference>
<organism evidence="6 7">
    <name type="scientific">Aspergillus ellipticus CBS 707.79</name>
    <dbReference type="NCBI Taxonomy" id="1448320"/>
    <lineage>
        <taxon>Eukaryota</taxon>
        <taxon>Fungi</taxon>
        <taxon>Dikarya</taxon>
        <taxon>Ascomycota</taxon>
        <taxon>Pezizomycotina</taxon>
        <taxon>Eurotiomycetes</taxon>
        <taxon>Eurotiomycetidae</taxon>
        <taxon>Eurotiales</taxon>
        <taxon>Aspergillaceae</taxon>
        <taxon>Aspergillus</taxon>
        <taxon>Aspergillus subgen. Circumdati</taxon>
    </lineage>
</organism>
<dbReference type="InterPro" id="IPR001533">
    <property type="entry name" value="Pterin_deHydtase"/>
</dbReference>
<sequence length="204" mass="22612">MDHISRVAQRPRVVVSRLRRHYLTRHYHPRNSSSPSSSSLISPSLLRPAPLLRTRAAPTTTTTNLPISSTLSSLRTPARYASTMAEPQFSEGINPEQARPGLRALQTEGWALDEDGQGVKKTFYFRSYFKAVSFVNVIASQSSTKKHHPTMTVRIGSVDIHWTTHHPRGLSAKDLEMAQHCDEAAELMGAVEQGQGKKCAPGRD</sequence>
<reference evidence="6 7" key="1">
    <citation type="submission" date="2018-02" db="EMBL/GenBank/DDBJ databases">
        <title>The genomes of Aspergillus section Nigri reveals drivers in fungal speciation.</title>
        <authorList>
            <consortium name="DOE Joint Genome Institute"/>
            <person name="Vesth T.C."/>
            <person name="Nybo J."/>
            <person name="Theobald S."/>
            <person name="Brandl J."/>
            <person name="Frisvad J.C."/>
            <person name="Nielsen K.F."/>
            <person name="Lyhne E.K."/>
            <person name="Kogle M.E."/>
            <person name="Kuo A."/>
            <person name="Riley R."/>
            <person name="Clum A."/>
            <person name="Nolan M."/>
            <person name="Lipzen A."/>
            <person name="Salamov A."/>
            <person name="Henrissat B."/>
            <person name="Wiebenga A."/>
            <person name="De vries R.P."/>
            <person name="Grigoriev I.V."/>
            <person name="Mortensen U.H."/>
            <person name="Andersen M.R."/>
            <person name="Baker S.E."/>
        </authorList>
    </citation>
    <scope>NUCLEOTIDE SEQUENCE [LARGE SCALE GENOMIC DNA]</scope>
    <source>
        <strain evidence="6 7">CBS 707.79</strain>
    </source>
</reference>
<dbReference type="Proteomes" id="UP000247810">
    <property type="component" value="Unassembled WGS sequence"/>
</dbReference>
<dbReference type="GO" id="GO:0006729">
    <property type="term" value="P:tetrahydrobiopterin biosynthetic process"/>
    <property type="evidence" value="ECO:0007669"/>
    <property type="project" value="InterPro"/>
</dbReference>
<dbReference type="VEuPathDB" id="FungiDB:BO71DRAFT_398770"/>
<proteinExistence type="inferred from homology"/>
<dbReference type="EMBL" id="KZ825868">
    <property type="protein sequence ID" value="PYH94619.1"/>
    <property type="molecule type" value="Genomic_DNA"/>
</dbReference>
<evidence type="ECO:0000256" key="2">
    <source>
        <dbReference type="ARBA" id="ARBA00006472"/>
    </source>
</evidence>
<keyword evidence="4" id="KW-0456">Lyase</keyword>
<dbReference type="InterPro" id="IPR036428">
    <property type="entry name" value="PCD_sf"/>
</dbReference>
<dbReference type="PANTHER" id="PTHR12599">
    <property type="entry name" value="PTERIN-4-ALPHA-CARBINOLAMINE DEHYDRATASE"/>
    <property type="match status" value="1"/>
</dbReference>
<dbReference type="EC" id="4.2.1.96" evidence="3"/>
<comment type="similarity">
    <text evidence="2">Belongs to the pterin-4-alpha-carbinolamine dehydratase family.</text>
</comment>
<evidence type="ECO:0000313" key="6">
    <source>
        <dbReference type="EMBL" id="PYH94619.1"/>
    </source>
</evidence>
<evidence type="ECO:0000256" key="3">
    <source>
        <dbReference type="ARBA" id="ARBA00013252"/>
    </source>
</evidence>
<dbReference type="Pfam" id="PF01329">
    <property type="entry name" value="Pterin_4a"/>
    <property type="match status" value="1"/>
</dbReference>
<protein>
    <recommendedName>
        <fullName evidence="3">4a-hydroxytetrahydrobiopterin dehydratase</fullName>
        <ecNumber evidence="3">4.2.1.96</ecNumber>
    </recommendedName>
    <alternativeName>
        <fullName evidence="5">4-alpha-hydroxy-tetrahydropterin dehydratase</fullName>
    </alternativeName>
</protein>
<comment type="catalytic activity">
    <reaction evidence="1">
        <text>(4aS,6R)-4a-hydroxy-L-erythro-5,6,7,8-tetrahydrobiopterin = (6R)-L-erythro-6,7-dihydrobiopterin + H2O</text>
        <dbReference type="Rhea" id="RHEA:11920"/>
        <dbReference type="ChEBI" id="CHEBI:15377"/>
        <dbReference type="ChEBI" id="CHEBI:15642"/>
        <dbReference type="ChEBI" id="CHEBI:43120"/>
        <dbReference type="EC" id="4.2.1.96"/>
    </reaction>
</comment>
<evidence type="ECO:0000256" key="4">
    <source>
        <dbReference type="ARBA" id="ARBA00023239"/>
    </source>
</evidence>
<accession>A0A319DB92</accession>
<dbReference type="SUPFAM" id="SSF55248">
    <property type="entry name" value="PCD-like"/>
    <property type="match status" value="1"/>
</dbReference>
<dbReference type="STRING" id="1448320.A0A319DB92"/>
<evidence type="ECO:0000256" key="1">
    <source>
        <dbReference type="ARBA" id="ARBA00001554"/>
    </source>
</evidence>
<dbReference type="Gene3D" id="3.30.1360.20">
    <property type="entry name" value="Transcriptional coactivator/pterin dehydratase"/>
    <property type="match status" value="1"/>
</dbReference>
<evidence type="ECO:0000256" key="5">
    <source>
        <dbReference type="ARBA" id="ARBA00030497"/>
    </source>
</evidence>
<evidence type="ECO:0000313" key="7">
    <source>
        <dbReference type="Proteomes" id="UP000247810"/>
    </source>
</evidence>
<dbReference type="AlphaFoldDB" id="A0A319DB92"/>
<dbReference type="OrthoDB" id="277398at2759"/>
<keyword evidence="7" id="KW-1185">Reference proteome</keyword>